<evidence type="ECO:0000313" key="2">
    <source>
        <dbReference type="EMBL" id="SQA99368.1"/>
    </source>
</evidence>
<sequence length="115" mass="13212">MRKIAATFTVVIMLTGCPGGKPAPQVRYTYINDEKLCFSVDKKDVLNYYRIESIQETGCIVIKNDEGLHLKYPGDCINVKWKYGYSYAISYGLNDKRDIHRFFIDNNGQLTNTKC</sequence>
<dbReference type="EMBL" id="CP023525">
    <property type="protein sequence ID" value="ATF90986.1"/>
    <property type="molecule type" value="Genomic_DNA"/>
</dbReference>
<gene>
    <name evidence="1" type="ORF">CO704_02240</name>
    <name evidence="2" type="ORF">NCTC12120_03286</name>
</gene>
<dbReference type="RefSeq" id="WP_061277222.1">
    <property type="nucleotide sequence ID" value="NZ_CP023525.1"/>
</dbReference>
<dbReference type="NCBIfam" id="NF045617">
    <property type="entry name" value="mostly_LP"/>
    <property type="match status" value="1"/>
</dbReference>
<dbReference type="Proteomes" id="UP000251197">
    <property type="component" value="Unassembled WGS sequence"/>
</dbReference>
<evidence type="ECO:0000313" key="3">
    <source>
        <dbReference type="Proteomes" id="UP000217979"/>
    </source>
</evidence>
<reference evidence="2 4" key="2">
    <citation type="submission" date="2018-06" db="EMBL/GenBank/DDBJ databases">
        <authorList>
            <consortium name="Pathogen Informatics"/>
            <person name="Doyle S."/>
        </authorList>
    </citation>
    <scope>NUCLEOTIDE SEQUENCE [LARGE SCALE GENOMIC DNA]</scope>
    <source>
        <strain evidence="2 4">NCTC12120</strain>
    </source>
</reference>
<evidence type="ECO:0008006" key="5">
    <source>
        <dbReference type="Google" id="ProtNLM"/>
    </source>
</evidence>
<dbReference type="PROSITE" id="PS51257">
    <property type="entry name" value="PROKAR_LIPOPROTEIN"/>
    <property type="match status" value="1"/>
</dbReference>
<reference evidence="1 3" key="1">
    <citation type="submission" date="2017-09" db="EMBL/GenBank/DDBJ databases">
        <title>FDA dAtabase for Regulatory Grade micrObial Sequences (FDA-ARGOS): Supporting development and validation of Infectious Disease Dx tests.</title>
        <authorList>
            <person name="Minogue T."/>
            <person name="Wolcott M."/>
            <person name="Wasieloski L."/>
            <person name="Aguilar W."/>
            <person name="Moore D."/>
            <person name="Tallon L."/>
            <person name="Sadzewicz L."/>
            <person name="Ott S."/>
            <person name="Zhao X."/>
            <person name="Nagaraj S."/>
            <person name="Vavikolanu K."/>
            <person name="Aluvathingal J."/>
            <person name="Nadendla S."/>
            <person name="Sichtig H."/>
        </authorList>
    </citation>
    <scope>NUCLEOTIDE SEQUENCE [LARGE SCALE GENOMIC DNA]</scope>
    <source>
        <strain evidence="1 3">FDAARGOS_392</strain>
    </source>
</reference>
<dbReference type="Proteomes" id="UP000217979">
    <property type="component" value="Chromosome"/>
</dbReference>
<accession>A0A291DTN7</accession>
<dbReference type="EMBL" id="UAVU01000003">
    <property type="protein sequence ID" value="SQA99368.1"/>
    <property type="molecule type" value="Genomic_DNA"/>
</dbReference>
<organism evidence="1 3">
    <name type="scientific">Cedecea neteri</name>
    <dbReference type="NCBI Taxonomy" id="158822"/>
    <lineage>
        <taxon>Bacteria</taxon>
        <taxon>Pseudomonadati</taxon>
        <taxon>Pseudomonadota</taxon>
        <taxon>Gammaproteobacteria</taxon>
        <taxon>Enterobacterales</taxon>
        <taxon>Enterobacteriaceae</taxon>
        <taxon>Cedecea</taxon>
    </lineage>
</organism>
<dbReference type="AlphaFoldDB" id="A0A291DTN7"/>
<evidence type="ECO:0000313" key="1">
    <source>
        <dbReference type="EMBL" id="ATF90986.1"/>
    </source>
</evidence>
<evidence type="ECO:0000313" key="4">
    <source>
        <dbReference type="Proteomes" id="UP000251197"/>
    </source>
</evidence>
<proteinExistence type="predicted"/>
<protein>
    <recommendedName>
        <fullName evidence="5">Lipoprotein</fullName>
    </recommendedName>
</protein>
<dbReference type="InterPro" id="IPR054657">
    <property type="entry name" value="T6SS_periplasmic_put"/>
</dbReference>
<name>A0A291DTN7_9ENTR</name>